<evidence type="ECO:0000313" key="5">
    <source>
        <dbReference type="Proteomes" id="UP001501598"/>
    </source>
</evidence>
<protein>
    <recommendedName>
        <fullName evidence="3">OmpA-like domain-containing protein</fullName>
    </recommendedName>
</protein>
<dbReference type="EMBL" id="BAABGT010000002">
    <property type="protein sequence ID" value="GAA4535246.1"/>
    <property type="molecule type" value="Genomic_DNA"/>
</dbReference>
<feature type="signal peptide" evidence="2">
    <location>
        <begin position="1"/>
        <end position="19"/>
    </location>
</feature>
<keyword evidence="2" id="KW-0732">Signal</keyword>
<dbReference type="Proteomes" id="UP001501598">
    <property type="component" value="Unassembled WGS sequence"/>
</dbReference>
<dbReference type="Gene3D" id="3.30.1330.60">
    <property type="entry name" value="OmpA-like domain"/>
    <property type="match status" value="1"/>
</dbReference>
<comment type="caution">
    <text evidence="4">The sequence shown here is derived from an EMBL/GenBank/DDBJ whole genome shotgun (WGS) entry which is preliminary data.</text>
</comment>
<evidence type="ECO:0000256" key="1">
    <source>
        <dbReference type="PROSITE-ProRule" id="PRU00473"/>
    </source>
</evidence>
<evidence type="ECO:0000256" key="2">
    <source>
        <dbReference type="SAM" id="SignalP"/>
    </source>
</evidence>
<evidence type="ECO:0000313" key="4">
    <source>
        <dbReference type="EMBL" id="GAA4535246.1"/>
    </source>
</evidence>
<reference evidence="5" key="1">
    <citation type="journal article" date="2019" name="Int. J. Syst. Evol. Microbiol.">
        <title>The Global Catalogue of Microorganisms (GCM) 10K type strain sequencing project: providing services to taxonomists for standard genome sequencing and annotation.</title>
        <authorList>
            <consortium name="The Broad Institute Genomics Platform"/>
            <consortium name="The Broad Institute Genome Sequencing Center for Infectious Disease"/>
            <person name="Wu L."/>
            <person name="Ma J."/>
        </authorList>
    </citation>
    <scope>NUCLEOTIDE SEQUENCE [LARGE SCALE GENOMIC DNA]</scope>
    <source>
        <strain evidence="5">JCM 17906</strain>
    </source>
</reference>
<dbReference type="Pfam" id="PF00691">
    <property type="entry name" value="OmpA"/>
    <property type="match status" value="1"/>
</dbReference>
<proteinExistence type="predicted"/>
<keyword evidence="5" id="KW-1185">Reference proteome</keyword>
<feature type="domain" description="OmpA-like" evidence="3">
    <location>
        <begin position="268"/>
        <end position="389"/>
    </location>
</feature>
<evidence type="ECO:0000259" key="3">
    <source>
        <dbReference type="PROSITE" id="PS51123"/>
    </source>
</evidence>
<organism evidence="4 5">
    <name type="scientific">Pseudonocardia xishanensis</name>
    <dbReference type="NCBI Taxonomy" id="630995"/>
    <lineage>
        <taxon>Bacteria</taxon>
        <taxon>Bacillati</taxon>
        <taxon>Actinomycetota</taxon>
        <taxon>Actinomycetes</taxon>
        <taxon>Pseudonocardiales</taxon>
        <taxon>Pseudonocardiaceae</taxon>
        <taxon>Pseudonocardia</taxon>
    </lineage>
</organism>
<sequence>MSRLVPVALAATALTAALAACGGPAVPTGVDCAPAEGALVLVVGAHANAPLPDIPASLGCLIRSSIAAHRPIGVVGVDGTPEVDPRLAGKVFSLRTGNSAALTQDINAAAGSVVSAVRGLHPDSDGADVVSALGIAHDLAVSAGGGHATVVVLDPMLPDSGPLKLTEPGWAGADPTEVADHLERSGQLPRADGLSYELVGVGYTAAPQQPLPAAMRDNVSAIWTEVLRRGGAIVTVDPAPRQGDGPITPFTTRTVPLAEIAQPSLCAGRRLVFDNASALGFVADSAELRDPTGAAAALAGVADWLRGDAGRRADLVGTTARVGDSAGQVALSRRRAEAVAQALVGLGVAAGRLHVEGVGSDFDGYVPDAGDPAARQLNRTVRLTLSGPSTSC</sequence>
<dbReference type="PROSITE" id="PS51257">
    <property type="entry name" value="PROKAR_LIPOPROTEIN"/>
    <property type="match status" value="1"/>
</dbReference>
<name>A0ABP8RCL0_9PSEU</name>
<accession>A0ABP8RCL0</accession>
<gene>
    <name evidence="4" type="ORF">GCM10023175_00560</name>
</gene>
<dbReference type="PROSITE" id="PS51123">
    <property type="entry name" value="OMPA_2"/>
    <property type="match status" value="1"/>
</dbReference>
<dbReference type="RefSeq" id="WP_345411448.1">
    <property type="nucleotide sequence ID" value="NZ_BAABGT010000002.1"/>
</dbReference>
<keyword evidence="1" id="KW-0472">Membrane</keyword>
<dbReference type="InterPro" id="IPR006665">
    <property type="entry name" value="OmpA-like"/>
</dbReference>
<feature type="chain" id="PRO_5045746450" description="OmpA-like domain-containing protein" evidence="2">
    <location>
        <begin position="20"/>
        <end position="392"/>
    </location>
</feature>
<dbReference type="SUPFAM" id="SSF103088">
    <property type="entry name" value="OmpA-like"/>
    <property type="match status" value="1"/>
</dbReference>
<dbReference type="InterPro" id="IPR036737">
    <property type="entry name" value="OmpA-like_sf"/>
</dbReference>